<evidence type="ECO:0000313" key="3">
    <source>
        <dbReference type="Proteomes" id="UP000633814"/>
    </source>
</evidence>
<protein>
    <recommendedName>
        <fullName evidence="4">Secreted protein</fullName>
    </recommendedName>
</protein>
<dbReference type="RefSeq" id="WP_226752293.1">
    <property type="nucleotide sequence ID" value="NZ_JAEINI020000017.1"/>
</dbReference>
<reference evidence="2 3" key="1">
    <citation type="submission" date="2021-10" db="EMBL/GenBank/DDBJ databases">
        <title>Alishewanella koreense sp. nov. isolated from seawater of southwestern coast in South Korea and the proposal for the reclassification of Rheinheimera perlucida and Rheinheimera tuosuensis as Arsukibacterium perlucida and Arsukibacterium tuosuensis.</title>
        <authorList>
            <person name="Kim K.H."/>
            <person name="Ruan W."/>
            <person name="Kim K.R."/>
            <person name="Baek J.H."/>
            <person name="Jeon C.O."/>
        </authorList>
    </citation>
    <scope>NUCLEOTIDE SEQUENCE [LARGE SCALE GENOMIC DNA]</scope>
    <source>
        <strain evidence="2 3">16-MA</strain>
    </source>
</reference>
<keyword evidence="3" id="KW-1185">Reference proteome</keyword>
<keyword evidence="1" id="KW-0732">Signal</keyword>
<dbReference type="EMBL" id="JAEINI020000017">
    <property type="protein sequence ID" value="MCB5228229.1"/>
    <property type="molecule type" value="Genomic_DNA"/>
</dbReference>
<feature type="chain" id="PRO_5045876659" description="Secreted protein" evidence="1">
    <location>
        <begin position="22"/>
        <end position="105"/>
    </location>
</feature>
<evidence type="ECO:0000256" key="1">
    <source>
        <dbReference type="SAM" id="SignalP"/>
    </source>
</evidence>
<proteinExistence type="predicted"/>
<accession>A0ABS8C7C5</accession>
<dbReference type="Proteomes" id="UP000633814">
    <property type="component" value="Unassembled WGS sequence"/>
</dbReference>
<sequence length="105" mass="11661">MPIGARLLLLLLLACSAELSAEQVKSCLQSSLRNTACPHQIYRAVQLPDVNKMAVRCICVTDFSPLLAPATTPEARLAQLRLKQQLQSNLPIEVEAILQVLRRER</sequence>
<feature type="signal peptide" evidence="1">
    <location>
        <begin position="1"/>
        <end position="21"/>
    </location>
</feature>
<organism evidence="2 3">
    <name type="scientific">Alishewanella maricola</name>
    <dbReference type="NCBI Taxonomy" id="2795740"/>
    <lineage>
        <taxon>Bacteria</taxon>
        <taxon>Pseudomonadati</taxon>
        <taxon>Pseudomonadota</taxon>
        <taxon>Gammaproteobacteria</taxon>
        <taxon>Alteromonadales</taxon>
        <taxon>Alteromonadaceae</taxon>
        <taxon>Alishewanella</taxon>
    </lineage>
</organism>
<evidence type="ECO:0008006" key="4">
    <source>
        <dbReference type="Google" id="ProtNLM"/>
    </source>
</evidence>
<evidence type="ECO:0000313" key="2">
    <source>
        <dbReference type="EMBL" id="MCB5228229.1"/>
    </source>
</evidence>
<gene>
    <name evidence="2" type="ORF">JAO78_015570</name>
</gene>
<comment type="caution">
    <text evidence="2">The sequence shown here is derived from an EMBL/GenBank/DDBJ whole genome shotgun (WGS) entry which is preliminary data.</text>
</comment>
<name>A0ABS8C7C5_9ALTE</name>